<dbReference type="AlphaFoldDB" id="A0A2I0IPY1"/>
<accession>A0A2I0IPY1</accession>
<evidence type="ECO:0000313" key="3">
    <source>
        <dbReference type="Proteomes" id="UP000233551"/>
    </source>
</evidence>
<dbReference type="Proteomes" id="UP000233551">
    <property type="component" value="Unassembled WGS sequence"/>
</dbReference>
<reference evidence="2 3" key="1">
    <citation type="submission" date="2017-11" db="EMBL/GenBank/DDBJ databases">
        <title>De-novo sequencing of pomegranate (Punica granatum L.) genome.</title>
        <authorList>
            <person name="Akparov Z."/>
            <person name="Amiraslanov A."/>
            <person name="Hajiyeva S."/>
            <person name="Abbasov M."/>
            <person name="Kaur K."/>
            <person name="Hamwieh A."/>
            <person name="Solovyev V."/>
            <person name="Salamov A."/>
            <person name="Braich B."/>
            <person name="Kosarev P."/>
            <person name="Mahmoud A."/>
            <person name="Hajiyev E."/>
            <person name="Babayeva S."/>
            <person name="Izzatullayeva V."/>
            <person name="Mammadov A."/>
            <person name="Mammadov A."/>
            <person name="Sharifova S."/>
            <person name="Ojaghi J."/>
            <person name="Eynullazada K."/>
            <person name="Bayramov B."/>
            <person name="Abdulazimova A."/>
            <person name="Shahmuradov I."/>
        </authorList>
    </citation>
    <scope>NUCLEOTIDE SEQUENCE [LARGE SCALE GENOMIC DNA]</scope>
    <source>
        <strain evidence="3">cv. AG2017</strain>
        <tissue evidence="2">Leaf</tissue>
    </source>
</reference>
<feature type="chain" id="PRO_5014182097" evidence="1">
    <location>
        <begin position="22"/>
        <end position="103"/>
    </location>
</feature>
<protein>
    <submittedName>
        <fullName evidence="2">Uncharacterized protein</fullName>
    </submittedName>
</protein>
<evidence type="ECO:0000256" key="1">
    <source>
        <dbReference type="SAM" id="SignalP"/>
    </source>
</evidence>
<name>A0A2I0IPY1_PUNGR</name>
<comment type="caution">
    <text evidence="2">The sequence shown here is derived from an EMBL/GenBank/DDBJ whole genome shotgun (WGS) entry which is preliminary data.</text>
</comment>
<proteinExistence type="predicted"/>
<keyword evidence="3" id="KW-1185">Reference proteome</keyword>
<feature type="signal peptide" evidence="1">
    <location>
        <begin position="1"/>
        <end position="21"/>
    </location>
</feature>
<organism evidence="2 3">
    <name type="scientific">Punica granatum</name>
    <name type="common">Pomegranate</name>
    <dbReference type="NCBI Taxonomy" id="22663"/>
    <lineage>
        <taxon>Eukaryota</taxon>
        <taxon>Viridiplantae</taxon>
        <taxon>Streptophyta</taxon>
        <taxon>Embryophyta</taxon>
        <taxon>Tracheophyta</taxon>
        <taxon>Spermatophyta</taxon>
        <taxon>Magnoliopsida</taxon>
        <taxon>eudicotyledons</taxon>
        <taxon>Gunneridae</taxon>
        <taxon>Pentapetalae</taxon>
        <taxon>rosids</taxon>
        <taxon>malvids</taxon>
        <taxon>Myrtales</taxon>
        <taxon>Lythraceae</taxon>
        <taxon>Punica</taxon>
    </lineage>
</organism>
<evidence type="ECO:0000313" key="2">
    <source>
        <dbReference type="EMBL" id="PKI45773.1"/>
    </source>
</evidence>
<sequence length="103" mass="11174">MSSACCLIANHLFLFRVYLQGQSLFVFLHGSLELGPVATLSHPRFGRGLQTRPWCSRALDWANLGLGGTELLGTKKLATHMAEFADLARAQPWCSQALGGSEA</sequence>
<dbReference type="EMBL" id="PGOL01002697">
    <property type="protein sequence ID" value="PKI45773.1"/>
    <property type="molecule type" value="Genomic_DNA"/>
</dbReference>
<gene>
    <name evidence="2" type="ORF">CRG98_033780</name>
</gene>
<keyword evidence="1" id="KW-0732">Signal</keyword>